<feature type="repeat" description="Cell wall-binding" evidence="2">
    <location>
        <begin position="65"/>
        <end position="84"/>
    </location>
</feature>
<dbReference type="STRING" id="1526.SAMN02910262_02350"/>
<dbReference type="InterPro" id="IPR018337">
    <property type="entry name" value="Cell_wall/Cho-bd_repeat"/>
</dbReference>
<dbReference type="OrthoDB" id="1912376at2"/>
<evidence type="ECO:0000313" key="5">
    <source>
        <dbReference type="Proteomes" id="UP000199820"/>
    </source>
</evidence>
<dbReference type="EMBL" id="FOIL01000064">
    <property type="protein sequence ID" value="SET90006.1"/>
    <property type="molecule type" value="Genomic_DNA"/>
</dbReference>
<dbReference type="Gene3D" id="2.10.270.10">
    <property type="entry name" value="Cholin Binding"/>
    <property type="match status" value="1"/>
</dbReference>
<evidence type="ECO:0000313" key="4">
    <source>
        <dbReference type="EMBL" id="SET90006.1"/>
    </source>
</evidence>
<dbReference type="Pfam" id="PF19085">
    <property type="entry name" value="Choline_bind_2"/>
    <property type="match status" value="1"/>
</dbReference>
<name>A0A1I0I2P2_9FIRM</name>
<evidence type="ECO:0000256" key="2">
    <source>
        <dbReference type="PROSITE-ProRule" id="PRU00591"/>
    </source>
</evidence>
<feature type="chain" id="PRO_5011772552" evidence="3">
    <location>
        <begin position="25"/>
        <end position="121"/>
    </location>
</feature>
<dbReference type="Pfam" id="PF01473">
    <property type="entry name" value="Choline_bind_1"/>
    <property type="match status" value="1"/>
</dbReference>
<dbReference type="eggNOG" id="COG5263">
    <property type="taxonomic scope" value="Bacteria"/>
</dbReference>
<gene>
    <name evidence="4" type="ORF">SAMN04487771_10643</name>
</gene>
<proteinExistence type="predicted"/>
<evidence type="ECO:0000256" key="1">
    <source>
        <dbReference type="ARBA" id="ARBA00022737"/>
    </source>
</evidence>
<keyword evidence="3" id="KW-0732">Signal</keyword>
<feature type="repeat" description="Cell wall-binding" evidence="2">
    <location>
        <begin position="45"/>
        <end position="64"/>
    </location>
</feature>
<feature type="signal peptide" evidence="3">
    <location>
        <begin position="1"/>
        <end position="24"/>
    </location>
</feature>
<keyword evidence="5" id="KW-1185">Reference proteome</keyword>
<reference evidence="4 5" key="1">
    <citation type="submission" date="2016-10" db="EMBL/GenBank/DDBJ databases">
        <authorList>
            <person name="de Groot N.N."/>
        </authorList>
    </citation>
    <scope>NUCLEOTIDE SEQUENCE [LARGE SCALE GENOMIC DNA]</scope>
    <source>
        <strain evidence="4 5">KH1P1</strain>
    </source>
</reference>
<organism evidence="4 5">
    <name type="scientific">[Clostridium] aminophilum</name>
    <dbReference type="NCBI Taxonomy" id="1526"/>
    <lineage>
        <taxon>Bacteria</taxon>
        <taxon>Bacillati</taxon>
        <taxon>Bacillota</taxon>
        <taxon>Clostridia</taxon>
        <taxon>Lachnospirales</taxon>
        <taxon>Lachnospiraceae</taxon>
    </lineage>
</organism>
<dbReference type="AlphaFoldDB" id="A0A1I0I2P2"/>
<dbReference type="SUPFAM" id="SSF69360">
    <property type="entry name" value="Cell wall binding repeat"/>
    <property type="match status" value="1"/>
</dbReference>
<accession>A0A1I0I2P2</accession>
<evidence type="ECO:0000256" key="3">
    <source>
        <dbReference type="SAM" id="SignalP"/>
    </source>
</evidence>
<protein>
    <submittedName>
        <fullName evidence="4">Putative cell wall binding repeat-containing protein</fullName>
    </submittedName>
</protein>
<keyword evidence="1" id="KW-0677">Repeat</keyword>
<dbReference type="PROSITE" id="PS51170">
    <property type="entry name" value="CW"/>
    <property type="match status" value="2"/>
</dbReference>
<sequence length="121" mass="13968">MKKRIAFAAMILALSAGSVLPAFAGQWRNSGKTRWYQFDDGSYPKEKWEQIDGTWYFFDDNGYLFRGWHNIKGYWYYFDGDGRMLANTWIGNYYVGSTGAMLADCITPDGYRVGLDGKWIP</sequence>
<dbReference type="Proteomes" id="UP000199820">
    <property type="component" value="Unassembled WGS sequence"/>
</dbReference>
<dbReference type="RefSeq" id="WP_074650409.1">
    <property type="nucleotide sequence ID" value="NZ_FOIL01000064.1"/>
</dbReference>